<evidence type="ECO:0000256" key="4">
    <source>
        <dbReference type="ARBA" id="ARBA00022840"/>
    </source>
</evidence>
<dbReference type="Gene3D" id="3.40.50.300">
    <property type="entry name" value="P-loop containing nucleotide triphosphate hydrolases"/>
    <property type="match status" value="1"/>
</dbReference>
<evidence type="ECO:0000256" key="5">
    <source>
        <dbReference type="ARBA" id="ARBA00022970"/>
    </source>
</evidence>
<evidence type="ECO:0000256" key="2">
    <source>
        <dbReference type="ARBA" id="ARBA00022448"/>
    </source>
</evidence>
<sequence length="236" mass="25269">MSKLELRNVGVRYGNIVGTQELSLRLESAQTVALVGSNGAGKSSTLKAIMGLAKYPVGDILLAGKSIKQMPAFEIVRAGIGYSPEGRRVFGGMSVLENLKVGAYSRKGGEFEADLQRVFGYFPRLKERASQRAGSLSGGEQQMLAIGRALMARPSVFLLDEPSLGLAPVIVERIGDVLQEIQRAEQLSIILAEQNAAWALSIADQAVIVELGRVTMTGPAAEIAEDPRVQRAYLGI</sequence>
<dbReference type="PROSITE" id="PS00211">
    <property type="entry name" value="ABC_TRANSPORTER_1"/>
    <property type="match status" value="1"/>
</dbReference>
<dbReference type="AlphaFoldDB" id="A0A0H1RD91"/>
<evidence type="ECO:0000256" key="3">
    <source>
        <dbReference type="ARBA" id="ARBA00022741"/>
    </source>
</evidence>
<dbReference type="InterPro" id="IPR032823">
    <property type="entry name" value="BCA_ABC_TP_C"/>
</dbReference>
<dbReference type="InterPro" id="IPR003593">
    <property type="entry name" value="AAA+_ATPase"/>
</dbReference>
<comment type="similarity">
    <text evidence="1">Belongs to the ABC transporter superfamily.</text>
</comment>
<proteinExistence type="inferred from homology"/>
<dbReference type="STRING" id="1225564.AA309_24855"/>
<name>A0A0H1RD91_9HYPH</name>
<dbReference type="SUPFAM" id="SSF52540">
    <property type="entry name" value="P-loop containing nucleoside triphosphate hydrolases"/>
    <property type="match status" value="1"/>
</dbReference>
<dbReference type="InterPro" id="IPR052156">
    <property type="entry name" value="BCAA_Transport_ATP-bd_LivF"/>
</dbReference>
<keyword evidence="2" id="KW-0813">Transport</keyword>
<evidence type="ECO:0000313" key="8">
    <source>
        <dbReference type="Proteomes" id="UP000035489"/>
    </source>
</evidence>
<dbReference type="Proteomes" id="UP000035489">
    <property type="component" value="Unassembled WGS sequence"/>
</dbReference>
<keyword evidence="3" id="KW-0547">Nucleotide-binding</keyword>
<evidence type="ECO:0000313" key="7">
    <source>
        <dbReference type="EMBL" id="KLK90572.1"/>
    </source>
</evidence>
<evidence type="ECO:0000259" key="6">
    <source>
        <dbReference type="PROSITE" id="PS50893"/>
    </source>
</evidence>
<reference evidence="7 8" key="1">
    <citation type="submission" date="2015-05" db="EMBL/GenBank/DDBJ databases">
        <title>Draft genome sequence of Microvirga vignae strain BR3299, a novel nitrogen fixing bacteria isolated from Brazil semi-aired region.</title>
        <authorList>
            <person name="Zilli J.E."/>
            <person name="Passos S.R."/>
            <person name="Leite J."/>
            <person name="Baldani J.I."/>
            <person name="Xavier G.R."/>
            <person name="Rumjaneck N.G."/>
            <person name="Simoes-Araujo J.L."/>
        </authorList>
    </citation>
    <scope>NUCLEOTIDE SEQUENCE [LARGE SCALE GENOMIC DNA]</scope>
    <source>
        <strain evidence="7 8">BR3299</strain>
    </source>
</reference>
<dbReference type="CDD" id="cd03224">
    <property type="entry name" value="ABC_TM1139_LivF_branched"/>
    <property type="match status" value="1"/>
</dbReference>
<dbReference type="RefSeq" id="WP_047191721.1">
    <property type="nucleotide sequence ID" value="NZ_LCYG01000077.1"/>
</dbReference>
<dbReference type="SMART" id="SM00382">
    <property type="entry name" value="AAA"/>
    <property type="match status" value="1"/>
</dbReference>
<dbReference type="GO" id="GO:0016887">
    <property type="term" value="F:ATP hydrolysis activity"/>
    <property type="evidence" value="ECO:0007669"/>
    <property type="project" value="InterPro"/>
</dbReference>
<dbReference type="GO" id="GO:0015807">
    <property type="term" value="P:L-amino acid transport"/>
    <property type="evidence" value="ECO:0007669"/>
    <property type="project" value="TreeGrafter"/>
</dbReference>
<dbReference type="PANTHER" id="PTHR43820">
    <property type="entry name" value="HIGH-AFFINITY BRANCHED-CHAIN AMINO ACID TRANSPORT ATP-BINDING PROTEIN LIVF"/>
    <property type="match status" value="1"/>
</dbReference>
<dbReference type="InterPro" id="IPR003439">
    <property type="entry name" value="ABC_transporter-like_ATP-bd"/>
</dbReference>
<evidence type="ECO:0000256" key="1">
    <source>
        <dbReference type="ARBA" id="ARBA00005417"/>
    </source>
</evidence>
<keyword evidence="8" id="KW-1185">Reference proteome</keyword>
<dbReference type="EMBL" id="LCYG01000077">
    <property type="protein sequence ID" value="KLK90572.1"/>
    <property type="molecule type" value="Genomic_DNA"/>
</dbReference>
<accession>A0A0H1RD91</accession>
<protein>
    <recommendedName>
        <fullName evidence="6">ABC transporter domain-containing protein</fullName>
    </recommendedName>
</protein>
<gene>
    <name evidence="7" type="ORF">AA309_24855</name>
</gene>
<dbReference type="GO" id="GO:0015658">
    <property type="term" value="F:branched-chain amino acid transmembrane transporter activity"/>
    <property type="evidence" value="ECO:0007669"/>
    <property type="project" value="TreeGrafter"/>
</dbReference>
<dbReference type="PATRIC" id="fig|1225564.3.peg.6467"/>
<dbReference type="GO" id="GO:0005524">
    <property type="term" value="F:ATP binding"/>
    <property type="evidence" value="ECO:0007669"/>
    <property type="project" value="UniProtKB-KW"/>
</dbReference>
<organism evidence="7 8">
    <name type="scientific">Microvirga vignae</name>
    <dbReference type="NCBI Taxonomy" id="1225564"/>
    <lineage>
        <taxon>Bacteria</taxon>
        <taxon>Pseudomonadati</taxon>
        <taxon>Pseudomonadota</taxon>
        <taxon>Alphaproteobacteria</taxon>
        <taxon>Hyphomicrobiales</taxon>
        <taxon>Methylobacteriaceae</taxon>
        <taxon>Microvirga</taxon>
    </lineage>
</organism>
<dbReference type="Pfam" id="PF12399">
    <property type="entry name" value="BCA_ABC_TP_C"/>
    <property type="match status" value="1"/>
</dbReference>
<keyword evidence="5" id="KW-0029">Amino-acid transport</keyword>
<feature type="domain" description="ABC transporter" evidence="6">
    <location>
        <begin position="4"/>
        <end position="236"/>
    </location>
</feature>
<dbReference type="InterPro" id="IPR027417">
    <property type="entry name" value="P-loop_NTPase"/>
</dbReference>
<dbReference type="PANTHER" id="PTHR43820:SF4">
    <property type="entry name" value="HIGH-AFFINITY BRANCHED-CHAIN AMINO ACID TRANSPORT ATP-BINDING PROTEIN LIVF"/>
    <property type="match status" value="1"/>
</dbReference>
<comment type="caution">
    <text evidence="7">The sequence shown here is derived from an EMBL/GenBank/DDBJ whole genome shotgun (WGS) entry which is preliminary data.</text>
</comment>
<dbReference type="Pfam" id="PF00005">
    <property type="entry name" value="ABC_tran"/>
    <property type="match status" value="1"/>
</dbReference>
<dbReference type="PROSITE" id="PS50893">
    <property type="entry name" value="ABC_TRANSPORTER_2"/>
    <property type="match status" value="1"/>
</dbReference>
<keyword evidence="4" id="KW-0067">ATP-binding</keyword>
<dbReference type="InterPro" id="IPR017871">
    <property type="entry name" value="ABC_transporter-like_CS"/>
</dbReference>
<dbReference type="OrthoDB" id="9806149at2"/>